<feature type="compositionally biased region" description="Acidic residues" evidence="2">
    <location>
        <begin position="441"/>
        <end position="452"/>
    </location>
</feature>
<evidence type="ECO:0000313" key="4">
    <source>
        <dbReference type="Proteomes" id="UP000008549"/>
    </source>
</evidence>
<dbReference type="EMBL" id="HE601167">
    <property type="protein sequence ID" value="CAP30022.2"/>
    <property type="molecule type" value="Genomic_DNA"/>
</dbReference>
<dbReference type="HOGENOM" id="CLU_572716_0_0_1"/>
<proteinExistence type="predicted"/>
<reference evidence="3 4" key="2">
    <citation type="journal article" date="2011" name="PLoS Genet.">
        <title>Caenorhabditis briggsae recombinant inbred line genotypes reveal inter-strain incompatibility and the evolution of recombination.</title>
        <authorList>
            <person name="Ross J.A."/>
            <person name="Koboldt D.C."/>
            <person name="Staisch J.E."/>
            <person name="Chamberlin H.M."/>
            <person name="Gupta B.P."/>
            <person name="Miller R.D."/>
            <person name="Baird S.E."/>
            <person name="Haag E.S."/>
        </authorList>
    </citation>
    <scope>NUCLEOTIDE SEQUENCE [LARGE SCALE GENOMIC DNA]</scope>
    <source>
        <strain evidence="3 4">AF16</strain>
    </source>
</reference>
<accession>A8XBK6</accession>
<dbReference type="KEGG" id="cbr:CBG_10690"/>
<feature type="compositionally biased region" description="Basic and acidic residues" evidence="2">
    <location>
        <begin position="107"/>
        <end position="135"/>
    </location>
</feature>
<dbReference type="InParanoid" id="A8XBK6"/>
<feature type="compositionally biased region" description="Acidic residues" evidence="2">
    <location>
        <begin position="414"/>
        <end position="430"/>
    </location>
</feature>
<dbReference type="AlphaFoldDB" id="A8XBK6"/>
<organism evidence="3 4">
    <name type="scientific">Caenorhabditis briggsae</name>
    <dbReference type="NCBI Taxonomy" id="6238"/>
    <lineage>
        <taxon>Eukaryota</taxon>
        <taxon>Metazoa</taxon>
        <taxon>Ecdysozoa</taxon>
        <taxon>Nematoda</taxon>
        <taxon>Chromadorea</taxon>
        <taxon>Rhabditida</taxon>
        <taxon>Rhabditina</taxon>
        <taxon>Rhabditomorpha</taxon>
        <taxon>Rhabditoidea</taxon>
        <taxon>Rhabditidae</taxon>
        <taxon>Peloderinae</taxon>
        <taxon>Caenorhabditis</taxon>
    </lineage>
</organism>
<gene>
    <name evidence="3" type="ORF">CBG10690</name>
    <name evidence="3" type="ORF">CBG_10690</name>
</gene>
<feature type="compositionally biased region" description="Polar residues" evidence="2">
    <location>
        <begin position="360"/>
        <end position="375"/>
    </location>
</feature>
<sequence length="477" mass="55475">MANVLGRRDNSVQLNDVPNPMVSVNPKLFTSEDVVVPDLYQLENEEERRHMYQVSEEPMDDLLESPTSSNGMEKSTLLQNPNESLVNELLNWEMPVPVQKETVSDDVEMKEVEDRKKAEKAEKAGGAERVEEGVATEAEKSTKVRMVWEKQCCAEEDEEARKEALANLMKYAKGSLIHLEGILKPLDKRIEKKNGMIELKNSEIVEMKRINAILENEILDLQIDGNRLESPRRPDSTKVKKNMDIHALEDMKEIFRKTESIKKQKATLDELVNATETEKNWLQAQLTKQRQQWNEDKLKMRMLEERVRQYEEEDKWKTQGDAFPSGPSTRRRMPMEDKCHMQARKKDSTAEHNLPLWAGTANSGMSSTKIANNSDGPEEKDDESDFDEQELDHEFAEDMCEVDDIWSRLRLADTDEEEEEENEDEKEDSDSSMNEEGMKMDEDEEEEEDEENNEVRMKKKKREERKMKARKETKTGH</sequence>
<feature type="region of interest" description="Disordered" evidence="2">
    <location>
        <begin position="315"/>
        <end position="334"/>
    </location>
</feature>
<dbReference type="CTD" id="8590770"/>
<feature type="coiled-coil region" evidence="1">
    <location>
        <begin position="197"/>
        <end position="224"/>
    </location>
</feature>
<feature type="compositionally biased region" description="Acidic residues" evidence="2">
    <location>
        <begin position="376"/>
        <end position="404"/>
    </location>
</feature>
<feature type="region of interest" description="Disordered" evidence="2">
    <location>
        <begin position="102"/>
        <end position="135"/>
    </location>
</feature>
<dbReference type="GeneID" id="8590770"/>
<keyword evidence="4" id="KW-1185">Reference proteome</keyword>
<evidence type="ECO:0000256" key="1">
    <source>
        <dbReference type="SAM" id="Coils"/>
    </source>
</evidence>
<feature type="region of interest" description="Disordered" evidence="2">
    <location>
        <begin position="343"/>
        <end position="477"/>
    </location>
</feature>
<reference evidence="3 4" key="1">
    <citation type="journal article" date="2003" name="PLoS Biol.">
        <title>The genome sequence of Caenorhabditis briggsae: a platform for comparative genomics.</title>
        <authorList>
            <person name="Stein L.D."/>
            <person name="Bao Z."/>
            <person name="Blasiar D."/>
            <person name="Blumenthal T."/>
            <person name="Brent M.R."/>
            <person name="Chen N."/>
            <person name="Chinwalla A."/>
            <person name="Clarke L."/>
            <person name="Clee C."/>
            <person name="Coghlan A."/>
            <person name="Coulson A."/>
            <person name="D'Eustachio P."/>
            <person name="Fitch D.H."/>
            <person name="Fulton L.A."/>
            <person name="Fulton R.E."/>
            <person name="Griffiths-Jones S."/>
            <person name="Harris T.W."/>
            <person name="Hillier L.W."/>
            <person name="Kamath R."/>
            <person name="Kuwabara P.E."/>
            <person name="Mardis E.R."/>
            <person name="Marra M.A."/>
            <person name="Miner T.L."/>
            <person name="Minx P."/>
            <person name="Mullikin J.C."/>
            <person name="Plumb R.W."/>
            <person name="Rogers J."/>
            <person name="Schein J.E."/>
            <person name="Sohrmann M."/>
            <person name="Spieth J."/>
            <person name="Stajich J.E."/>
            <person name="Wei C."/>
            <person name="Willey D."/>
            <person name="Wilson R.K."/>
            <person name="Durbin R."/>
            <person name="Waterston R.H."/>
        </authorList>
    </citation>
    <scope>NUCLEOTIDE SEQUENCE [LARGE SCALE GENOMIC DNA]</scope>
    <source>
        <strain evidence="3 4">AF16</strain>
    </source>
</reference>
<dbReference type="Proteomes" id="UP000008549">
    <property type="component" value="Unassembled WGS sequence"/>
</dbReference>
<dbReference type="RefSeq" id="XP_045094333.1">
    <property type="nucleotide sequence ID" value="XM_045244374.1"/>
</dbReference>
<keyword evidence="1" id="KW-0175">Coiled coil</keyword>
<protein>
    <submittedName>
        <fullName evidence="3">Protein CBG10690</fullName>
    </submittedName>
</protein>
<evidence type="ECO:0000313" key="3">
    <source>
        <dbReference type="EMBL" id="CAP30022.2"/>
    </source>
</evidence>
<evidence type="ECO:0000256" key="2">
    <source>
        <dbReference type="SAM" id="MobiDB-lite"/>
    </source>
</evidence>
<feature type="compositionally biased region" description="Basic and acidic residues" evidence="2">
    <location>
        <begin position="464"/>
        <end position="477"/>
    </location>
</feature>
<name>A8XBK6_CAEBR</name>